<dbReference type="PANTHER" id="PTHR12388">
    <property type="entry name" value="MITOCHONDRIA ASSOCIATED GRANULOCYTE MACROPHAGE CSF SIGNALING MOLECULE"/>
    <property type="match status" value="1"/>
</dbReference>
<dbReference type="Pfam" id="PF03656">
    <property type="entry name" value="Pam16"/>
    <property type="match status" value="1"/>
</dbReference>
<comment type="subcellular location">
    <subcellularLocation>
        <location evidence="1">Mitochondrion inner membrane</location>
        <topology evidence="1">Peripheral membrane protein</topology>
    </subcellularLocation>
</comment>
<evidence type="ECO:0000256" key="3">
    <source>
        <dbReference type="ARBA" id="ARBA00022448"/>
    </source>
</evidence>
<dbReference type="EMBL" id="OZ023715">
    <property type="protein sequence ID" value="CAK9864820.1"/>
    <property type="molecule type" value="Genomic_DNA"/>
</dbReference>
<organism evidence="9 10">
    <name type="scientific">Sphagnum jensenii</name>
    <dbReference type="NCBI Taxonomy" id="128206"/>
    <lineage>
        <taxon>Eukaryota</taxon>
        <taxon>Viridiplantae</taxon>
        <taxon>Streptophyta</taxon>
        <taxon>Embryophyta</taxon>
        <taxon>Bryophyta</taxon>
        <taxon>Sphagnophytina</taxon>
        <taxon>Sphagnopsida</taxon>
        <taxon>Sphagnales</taxon>
        <taxon>Sphagnaceae</taxon>
        <taxon>Sphagnum</taxon>
    </lineage>
</organism>
<comment type="similarity">
    <text evidence="2">Belongs to the TIM16/PAM16 family.</text>
</comment>
<evidence type="ECO:0000256" key="2">
    <source>
        <dbReference type="ARBA" id="ARBA00008817"/>
    </source>
</evidence>
<dbReference type="Proteomes" id="UP001497522">
    <property type="component" value="Chromosome 14"/>
</dbReference>
<sequence>METSWFLEPPTKSYFCSRDARPLVTAEPFAKNQKHHFTSQAGRLIANLIVLGSGVLLRAVSQAYWQALVSANAIGCGIQTQVQETVQNLAHKVSKTLTEHEAHQILGVSEKASWEEIMKKYDTLFENNAKTGTFYLQSKVFRAKECLEAAKQRAGER</sequence>
<evidence type="ECO:0000256" key="5">
    <source>
        <dbReference type="ARBA" id="ARBA00022927"/>
    </source>
</evidence>
<dbReference type="PANTHER" id="PTHR12388:SF0">
    <property type="entry name" value="MITOCHONDRIAL IMPORT INNER MEMBRANE TRANSLOCASE SUBUNIT TIM16"/>
    <property type="match status" value="1"/>
</dbReference>
<accession>A0ABP1AQG6</accession>
<reference evidence="9" key="1">
    <citation type="submission" date="2024-03" db="EMBL/GenBank/DDBJ databases">
        <authorList>
            <consortium name="ELIXIR-Norway"/>
            <consortium name="Elixir Norway"/>
        </authorList>
    </citation>
    <scope>NUCLEOTIDE SEQUENCE</scope>
</reference>
<keyword evidence="3" id="KW-0813">Transport</keyword>
<keyword evidence="6" id="KW-0811">Translocation</keyword>
<keyword evidence="8" id="KW-0472">Membrane</keyword>
<dbReference type="Gene3D" id="1.10.287.110">
    <property type="entry name" value="DnaJ domain"/>
    <property type="match status" value="1"/>
</dbReference>
<evidence type="ECO:0000313" key="10">
    <source>
        <dbReference type="Proteomes" id="UP001497522"/>
    </source>
</evidence>
<keyword evidence="4" id="KW-0999">Mitochondrion inner membrane</keyword>
<dbReference type="InterPro" id="IPR036869">
    <property type="entry name" value="J_dom_sf"/>
</dbReference>
<evidence type="ECO:0000256" key="8">
    <source>
        <dbReference type="ARBA" id="ARBA00023136"/>
    </source>
</evidence>
<keyword evidence="10" id="KW-1185">Reference proteome</keyword>
<gene>
    <name evidence="9" type="ORF">CSSPJE1EN2_LOCUS7815</name>
</gene>
<keyword evidence="7" id="KW-0496">Mitochondrion</keyword>
<name>A0ABP1AQG6_9BRYO</name>
<evidence type="ECO:0000256" key="6">
    <source>
        <dbReference type="ARBA" id="ARBA00023010"/>
    </source>
</evidence>
<keyword evidence="5" id="KW-0653">Protein transport</keyword>
<evidence type="ECO:0000256" key="4">
    <source>
        <dbReference type="ARBA" id="ARBA00022792"/>
    </source>
</evidence>
<dbReference type="InterPro" id="IPR005341">
    <property type="entry name" value="Tim16"/>
</dbReference>
<proteinExistence type="inferred from homology"/>
<evidence type="ECO:0000256" key="1">
    <source>
        <dbReference type="ARBA" id="ARBA00004637"/>
    </source>
</evidence>
<protein>
    <recommendedName>
        <fullName evidence="11">Mitochondrial import inner membrane translocase subunit Tim16</fullName>
    </recommendedName>
</protein>
<evidence type="ECO:0000256" key="7">
    <source>
        <dbReference type="ARBA" id="ARBA00023128"/>
    </source>
</evidence>
<evidence type="ECO:0000313" key="9">
    <source>
        <dbReference type="EMBL" id="CAK9864820.1"/>
    </source>
</evidence>
<evidence type="ECO:0008006" key="11">
    <source>
        <dbReference type="Google" id="ProtNLM"/>
    </source>
</evidence>